<sequence length="612" mass="67369">MARVGCRIPSVCFALALLASCLGWGGAALAQVPEQRPDVRVVVDVSGSMKRNDPDQLAASAMELLVSLLPEGVSAGVWTFGERIDNPLPLDEVSDQWRERALALPPALRDYQQYTDIETALDQAASAEANGWRHLILMTDGVIDLPPSRGNKPDIDAASRQRLVESLAPRFADRGVVVHAIAFSDEADLALVEQLAQRTGGLAAVAKSPERLLGAFLDIIERIFPADQVPLEEDDRFVIDPSVENLSALVFHGPDDEPVTLVAPDGTRYTADTAPDDIRWQVEPHFDLIRVPDPEAGEWRLEGPVGAKSRISVTSPWRLRTSGLPTTLYRGFPVSVEAWLEHDEVGTPLPDDLRFSVALEGDDGETLASVRLDAGDEGRFQGRLPAPTQTGNARLMLRAQGEGFERQREQAANVLPAIGVAHDPGNHQLVLAAEHPRLNRGNTEIHGDFQERRLQAEAVSETRWRLSLPELEDDTSQPLRLVATVTLDGETRELMLPTVTLNADSQVGIGRPDMAGPTLTAERFAEADEPSASQPDENIADRFVEWVNAVPDRLHDAWQAGWPGVERAVEKHGKEPRLWIAIGALLLLWLLSVGWWHRRRRSRTKAREEPHV</sequence>
<evidence type="ECO:0000256" key="2">
    <source>
        <dbReference type="SAM" id="SignalP"/>
    </source>
</evidence>
<evidence type="ECO:0000256" key="1">
    <source>
        <dbReference type="SAM" id="Phobius"/>
    </source>
</evidence>
<dbReference type="PROSITE" id="PS51257">
    <property type="entry name" value="PROKAR_LIPOPROTEIN"/>
    <property type="match status" value="1"/>
</dbReference>
<feature type="signal peptide" evidence="2">
    <location>
        <begin position="1"/>
        <end position="30"/>
    </location>
</feature>
<gene>
    <name evidence="4" type="ORF">SAMN05192556_107181</name>
</gene>
<dbReference type="OrthoDB" id="798937at2"/>
<dbReference type="InterPro" id="IPR036465">
    <property type="entry name" value="vWFA_dom_sf"/>
</dbReference>
<dbReference type="SUPFAM" id="SSF53300">
    <property type="entry name" value="vWA-like"/>
    <property type="match status" value="1"/>
</dbReference>
<dbReference type="SMART" id="SM00327">
    <property type="entry name" value="VWA"/>
    <property type="match status" value="1"/>
</dbReference>
<dbReference type="AlphaFoldDB" id="A0A1M6XL58"/>
<evidence type="ECO:0000313" key="4">
    <source>
        <dbReference type="EMBL" id="SHL06750.1"/>
    </source>
</evidence>
<dbReference type="PROSITE" id="PS50234">
    <property type="entry name" value="VWFA"/>
    <property type="match status" value="1"/>
</dbReference>
<feature type="chain" id="PRO_5009922473" evidence="2">
    <location>
        <begin position="31"/>
        <end position="612"/>
    </location>
</feature>
<feature type="domain" description="VWFA" evidence="3">
    <location>
        <begin position="38"/>
        <end position="223"/>
    </location>
</feature>
<evidence type="ECO:0000313" key="5">
    <source>
        <dbReference type="Proteomes" id="UP000184248"/>
    </source>
</evidence>
<feature type="transmembrane region" description="Helical" evidence="1">
    <location>
        <begin position="578"/>
        <end position="597"/>
    </location>
</feature>
<proteinExistence type="predicted"/>
<dbReference type="Gene3D" id="3.40.50.410">
    <property type="entry name" value="von Willebrand factor, type A domain"/>
    <property type="match status" value="1"/>
</dbReference>
<dbReference type="InterPro" id="IPR002035">
    <property type="entry name" value="VWF_A"/>
</dbReference>
<organism evidence="4 5">
    <name type="scientific">Halomonas caseinilytica</name>
    <dbReference type="NCBI Taxonomy" id="438744"/>
    <lineage>
        <taxon>Bacteria</taxon>
        <taxon>Pseudomonadati</taxon>
        <taxon>Pseudomonadota</taxon>
        <taxon>Gammaproteobacteria</taxon>
        <taxon>Oceanospirillales</taxon>
        <taxon>Halomonadaceae</taxon>
        <taxon>Halomonas</taxon>
    </lineage>
</organism>
<protein>
    <submittedName>
        <fullName evidence="4">TIGR03503 family protein</fullName>
    </submittedName>
</protein>
<keyword evidence="1" id="KW-0472">Membrane</keyword>
<reference evidence="5" key="1">
    <citation type="submission" date="2016-11" db="EMBL/GenBank/DDBJ databases">
        <authorList>
            <person name="Varghese N."/>
            <person name="Submissions S."/>
        </authorList>
    </citation>
    <scope>NUCLEOTIDE SEQUENCE [LARGE SCALE GENOMIC DNA]</scope>
    <source>
        <strain evidence="5">ALO Sharm</strain>
    </source>
</reference>
<dbReference type="RefSeq" id="WP_064698713.1">
    <property type="nucleotide sequence ID" value="NZ_BDEO01000002.1"/>
</dbReference>
<keyword evidence="5" id="KW-1185">Reference proteome</keyword>
<accession>A0A1M6XL58</accession>
<keyword evidence="2" id="KW-0732">Signal</keyword>
<dbReference type="Pfam" id="PF13519">
    <property type="entry name" value="VWA_2"/>
    <property type="match status" value="1"/>
</dbReference>
<name>A0A1M6XL58_9GAMM</name>
<dbReference type="CDD" id="cd00198">
    <property type="entry name" value="vWFA"/>
    <property type="match status" value="1"/>
</dbReference>
<keyword evidence="1" id="KW-0812">Transmembrane</keyword>
<dbReference type="EMBL" id="FRAL01000007">
    <property type="protein sequence ID" value="SHL06750.1"/>
    <property type="molecule type" value="Genomic_DNA"/>
</dbReference>
<evidence type="ECO:0000259" key="3">
    <source>
        <dbReference type="PROSITE" id="PS50234"/>
    </source>
</evidence>
<dbReference type="Proteomes" id="UP000184248">
    <property type="component" value="Unassembled WGS sequence"/>
</dbReference>
<keyword evidence="1" id="KW-1133">Transmembrane helix</keyword>